<feature type="chain" id="PRO_5039906705" evidence="1">
    <location>
        <begin position="18"/>
        <end position="533"/>
    </location>
</feature>
<accession>A0A9K3CLT7</accession>
<evidence type="ECO:0000256" key="1">
    <source>
        <dbReference type="SAM" id="SignalP"/>
    </source>
</evidence>
<evidence type="ECO:0000313" key="2">
    <source>
        <dbReference type="EMBL" id="GIQ79486.1"/>
    </source>
</evidence>
<dbReference type="EMBL" id="BDIP01000014">
    <property type="protein sequence ID" value="GIQ79486.1"/>
    <property type="molecule type" value="Genomic_DNA"/>
</dbReference>
<dbReference type="AlphaFoldDB" id="A0A9K3CLT7"/>
<comment type="caution">
    <text evidence="2">The sequence shown here is derived from an EMBL/GenBank/DDBJ whole genome shotgun (WGS) entry which is preliminary data.</text>
</comment>
<proteinExistence type="predicted"/>
<name>A0A9K3CLT7_9EUKA</name>
<organism evidence="2 3">
    <name type="scientific">Kipferlia bialata</name>
    <dbReference type="NCBI Taxonomy" id="797122"/>
    <lineage>
        <taxon>Eukaryota</taxon>
        <taxon>Metamonada</taxon>
        <taxon>Carpediemonas-like organisms</taxon>
        <taxon>Kipferlia</taxon>
    </lineage>
</organism>
<keyword evidence="3" id="KW-1185">Reference proteome</keyword>
<feature type="signal peptide" evidence="1">
    <location>
        <begin position="1"/>
        <end position="17"/>
    </location>
</feature>
<dbReference type="SUPFAM" id="SSF53850">
    <property type="entry name" value="Periplasmic binding protein-like II"/>
    <property type="match status" value="1"/>
</dbReference>
<evidence type="ECO:0000313" key="3">
    <source>
        <dbReference type="Proteomes" id="UP000265618"/>
    </source>
</evidence>
<gene>
    <name evidence="2" type="ORF">KIPB_000134</name>
</gene>
<feature type="non-terminal residue" evidence="2">
    <location>
        <position position="1"/>
    </location>
</feature>
<keyword evidence="1" id="KW-0732">Signal</keyword>
<protein>
    <submittedName>
        <fullName evidence="2">Uncharacterized protein</fullName>
    </submittedName>
</protein>
<sequence>MQPGLLVLVVLVSSALCWWWDSTIPDVGGTDLLRAYNAALREIVSDGTWNKLHYDWFALPSGEDDQCFPDFYTLSSDFDCNLDMWTYPDIEHVAEDGVMWNLIEDCKKKDTTIKIVRSIYPGFNTWPGDDGFLVQPDERPAEEDIVGFDVDIMKEVFSRIETHYACIADSIEIEYTTPDLDILYGSRDGSDMEVNAADAELASNDALLTTYIRPREYHMMVNEVYSVPERRANYNFGCAYHQGNLDVFFNTDTLPNTFKTLDGFPWAGDFSEFTTQLKAYIETYGSTPNSAFKICINSGDATEQEVAGLDTSITGLVAKTSNVYDMMTQFVGDECSMCIFDTLGMSYVIKAKTNEYSNIVTGPTINAEPFRIAPVMAMDAYKYYTGNEELLNAFSAAIDSWATGHTYDEGVANYAYAMHQAFGTDTTYEEDGETKENTMMTSYSWQTDGTPFPNIDRLTPQGTLDMTLTNRVLYVGMVNYRPGFHTSEITSYTSHSDGDYDTDEEYKALVDTYGLDDFILQGVADTLSEYYGE</sequence>
<dbReference type="Proteomes" id="UP000265618">
    <property type="component" value="Unassembled WGS sequence"/>
</dbReference>
<reference evidence="2 3" key="1">
    <citation type="journal article" date="2018" name="PLoS ONE">
        <title>The draft genome of Kipferlia bialata reveals reductive genome evolution in fornicate parasites.</title>
        <authorList>
            <person name="Tanifuji G."/>
            <person name="Takabayashi S."/>
            <person name="Kume K."/>
            <person name="Takagi M."/>
            <person name="Nakayama T."/>
            <person name="Kamikawa R."/>
            <person name="Inagaki Y."/>
            <person name="Hashimoto T."/>
        </authorList>
    </citation>
    <scope>NUCLEOTIDE SEQUENCE [LARGE SCALE GENOMIC DNA]</scope>
    <source>
        <strain evidence="2">NY0173</strain>
    </source>
</reference>